<dbReference type="EMBL" id="CP045032">
    <property type="protein sequence ID" value="QFQ03381.1"/>
    <property type="molecule type" value="Genomic_DNA"/>
</dbReference>
<keyword evidence="2" id="KW-1185">Reference proteome</keyword>
<name>A0A5J6ZAS6_9CORY</name>
<reference evidence="2" key="1">
    <citation type="submission" date="2019-10" db="EMBL/GenBank/DDBJ databases">
        <title>Complete genome sequence of Corynebacterium urogenitalis DSM 108747, isolated from the genital tract of a cow.</title>
        <authorList>
            <person name="Ruckert C."/>
            <person name="Ballas P."/>
            <person name="Wagener K."/>
            <person name="Drillich M."/>
            <person name="Kaempfer P."/>
            <person name="Busse H.-J."/>
            <person name="Ehling-Schulz M."/>
        </authorList>
    </citation>
    <scope>NUCLEOTIDE SEQUENCE [LARGE SCALE GENOMIC DNA]</scope>
    <source>
        <strain evidence="2">LMM 1652</strain>
    </source>
</reference>
<evidence type="ECO:0000313" key="1">
    <source>
        <dbReference type="EMBL" id="QFQ03381.1"/>
    </source>
</evidence>
<dbReference type="KEGG" id="cuo:CUROG_10245"/>
<accession>A0A5J6ZAS6</accession>
<dbReference type="Proteomes" id="UP000326711">
    <property type="component" value="Chromosome"/>
</dbReference>
<sequence length="52" mass="5927">MCEPRLYGMDEAGGTHGKIENMVPVYVMFREGTPLTSSDIFRTVREIVHKNL</sequence>
<gene>
    <name evidence="1" type="ORF">CUROG_10245</name>
</gene>
<proteinExistence type="predicted"/>
<evidence type="ECO:0000313" key="2">
    <source>
        <dbReference type="Proteomes" id="UP000326711"/>
    </source>
</evidence>
<organism evidence="1 2">
    <name type="scientific">Corynebacterium urogenitale</name>
    <dbReference type="NCBI Taxonomy" id="2487892"/>
    <lineage>
        <taxon>Bacteria</taxon>
        <taxon>Bacillati</taxon>
        <taxon>Actinomycetota</taxon>
        <taxon>Actinomycetes</taxon>
        <taxon>Mycobacteriales</taxon>
        <taxon>Corynebacteriaceae</taxon>
        <taxon>Corynebacterium</taxon>
    </lineage>
</organism>
<protein>
    <submittedName>
        <fullName evidence="1">Uncharacterized protein</fullName>
    </submittedName>
</protein>
<dbReference type="AlphaFoldDB" id="A0A5J6ZAS6"/>